<sequence length="66" mass="7693">MAKTWLENKLDIYLEDVENDKTIRKGFNNIVEEASDQQVRDFANAVASLYHFDKSHTVLNQSYTID</sequence>
<reference evidence="2 3" key="1">
    <citation type="submission" date="2012-09" db="EMBL/GenBank/DDBJ databases">
        <title>The Genome Sequence of Alloiococcus otitis ATCC 51267.</title>
        <authorList>
            <consortium name="The Broad Institute Genome Sequencing Platform"/>
            <person name="Earl A."/>
            <person name="Ward D."/>
            <person name="Feldgarden M."/>
            <person name="Gevers D."/>
            <person name="Huys G."/>
            <person name="Walker B."/>
            <person name="Young S.K."/>
            <person name="Zeng Q."/>
            <person name="Gargeya S."/>
            <person name="Fitzgerald M."/>
            <person name="Haas B."/>
            <person name="Abouelleil A."/>
            <person name="Alvarado L."/>
            <person name="Arachchi H.M."/>
            <person name="Berlin A.M."/>
            <person name="Chapman S.B."/>
            <person name="Goldberg J."/>
            <person name="Griggs A."/>
            <person name="Gujja S."/>
            <person name="Hansen M."/>
            <person name="Howarth C."/>
            <person name="Imamovic A."/>
            <person name="Larimer J."/>
            <person name="McCowen C."/>
            <person name="Montmayeur A."/>
            <person name="Murphy C."/>
            <person name="Neiman D."/>
            <person name="Pearson M."/>
            <person name="Priest M."/>
            <person name="Roberts A."/>
            <person name="Saif S."/>
            <person name="Shea T."/>
            <person name="Sisk P."/>
            <person name="Sykes S."/>
            <person name="Wortman J."/>
            <person name="Nusbaum C."/>
            <person name="Birren B."/>
        </authorList>
    </citation>
    <scope>NUCLEOTIDE SEQUENCE [LARGE SCALE GENOMIC DNA]</scope>
    <source>
        <strain evidence="2 3">ATCC 51267</strain>
    </source>
</reference>
<comment type="caution">
    <text evidence="2">The sequence shown here is derived from an EMBL/GenBank/DDBJ whole genome shotgun (WGS) entry which is preliminary data.</text>
</comment>
<gene>
    <name evidence="2" type="ORF">HMPREF9698_00519</name>
</gene>
<keyword evidence="3" id="KW-1185">Reference proteome</keyword>
<protein>
    <recommendedName>
        <fullName evidence="1">DUF1659 domain-containing protein</fullName>
    </recommendedName>
</protein>
<feature type="domain" description="DUF1659" evidence="1">
    <location>
        <begin position="3"/>
        <end position="65"/>
    </location>
</feature>
<name>K9EBC2_9LACT</name>
<dbReference type="EMBL" id="AGXA01000010">
    <property type="protein sequence ID" value="EKU93953.1"/>
    <property type="molecule type" value="Genomic_DNA"/>
</dbReference>
<dbReference type="OrthoDB" id="2157050at2"/>
<dbReference type="HOGENOM" id="CLU_2821583_0_0_9"/>
<accession>K9EBC2</accession>
<evidence type="ECO:0000259" key="1">
    <source>
        <dbReference type="Pfam" id="PF07872"/>
    </source>
</evidence>
<dbReference type="RefSeq" id="WP_003777094.1">
    <property type="nucleotide sequence ID" value="NZ_JH992958.1"/>
</dbReference>
<evidence type="ECO:0000313" key="2">
    <source>
        <dbReference type="EMBL" id="EKU93953.1"/>
    </source>
</evidence>
<dbReference type="Proteomes" id="UP000009875">
    <property type="component" value="Unassembled WGS sequence"/>
</dbReference>
<organism evidence="2 3">
    <name type="scientific">Alloiococcus otitis ATCC 51267</name>
    <dbReference type="NCBI Taxonomy" id="883081"/>
    <lineage>
        <taxon>Bacteria</taxon>
        <taxon>Bacillati</taxon>
        <taxon>Bacillota</taxon>
        <taxon>Bacilli</taxon>
        <taxon>Lactobacillales</taxon>
        <taxon>Carnobacteriaceae</taxon>
        <taxon>Alloiococcus</taxon>
    </lineage>
</organism>
<proteinExistence type="predicted"/>
<dbReference type="Pfam" id="PF07872">
    <property type="entry name" value="DUF1659"/>
    <property type="match status" value="1"/>
</dbReference>
<evidence type="ECO:0000313" key="3">
    <source>
        <dbReference type="Proteomes" id="UP000009875"/>
    </source>
</evidence>
<dbReference type="AlphaFoldDB" id="K9EBC2"/>
<dbReference type="InterPro" id="IPR012454">
    <property type="entry name" value="DUF1659"/>
</dbReference>